<dbReference type="PROSITE" id="PS51362">
    <property type="entry name" value="TGF_BETA_2"/>
    <property type="match status" value="1"/>
</dbReference>
<dbReference type="Gene3D" id="2.60.120.970">
    <property type="match status" value="1"/>
</dbReference>
<feature type="domain" description="TGF-beta family profile" evidence="9">
    <location>
        <begin position="292"/>
        <end position="406"/>
    </location>
</feature>
<dbReference type="CDD" id="cd13761">
    <property type="entry name" value="TGF_beta_BMP5_like"/>
    <property type="match status" value="1"/>
</dbReference>
<evidence type="ECO:0000313" key="10">
    <source>
        <dbReference type="EMBL" id="EKC34211.1"/>
    </source>
</evidence>
<evidence type="ECO:0000256" key="2">
    <source>
        <dbReference type="ARBA" id="ARBA00006656"/>
    </source>
</evidence>
<sequence length="406" mass="46376">MLLVRTSVASSAYYVDNGIGQTEKMHEMNSRDKRELQHEILTLLGLHQRPKPKSSTTKDSAPTFMLSLYNSITSDNGVVKDDSTFHTSHNVTVGDSVVQPIEGTDIIISFVNKAKKVPHLRHEKDRTFFFDFSDVTAKETVVGAELRLYKEKSKKWKKNHEFQIQVFMLRQGKDPEDKILDPLSNITVNANTEGWITFNMTRAAELWTRQPEANLGLFIKVLFVSKGREINPNKLGIVSYRGSEDKKPFMVGFFSSQELVYPQRTQTALRRRRELYSYREEQEKYTDYNLSRHKRGASGGGRWPCQRRSLYVKFRDLGWQSWIIAPDGYHAFFCEGECSFPIGNHVNATNHAIVQTLVHMYTPFKAPSPGCAPSKLSAQSVLYFDDDGNVVLKKFPKMIVTSCGCH</sequence>
<evidence type="ECO:0000256" key="4">
    <source>
        <dbReference type="ARBA" id="ARBA00022729"/>
    </source>
</evidence>
<dbReference type="Pfam" id="PF00019">
    <property type="entry name" value="TGF_beta"/>
    <property type="match status" value="1"/>
</dbReference>
<comment type="similarity">
    <text evidence="2 8">Belongs to the TGF-beta family.</text>
</comment>
<gene>
    <name evidence="10" type="ORF">CGI_10018454</name>
</gene>
<dbReference type="HOGENOM" id="CLU_020515_4_1_1"/>
<dbReference type="SUPFAM" id="SSF57501">
    <property type="entry name" value="Cystine-knot cytokines"/>
    <property type="match status" value="1"/>
</dbReference>
<dbReference type="PANTHER" id="PTHR11848:SF310">
    <property type="entry name" value="PROTEIN 60A-RELATED"/>
    <property type="match status" value="1"/>
</dbReference>
<dbReference type="InterPro" id="IPR015615">
    <property type="entry name" value="TGF-beta-rel"/>
</dbReference>
<organism evidence="10">
    <name type="scientific">Magallana gigas</name>
    <name type="common">Pacific oyster</name>
    <name type="synonym">Crassostrea gigas</name>
    <dbReference type="NCBI Taxonomy" id="29159"/>
    <lineage>
        <taxon>Eukaryota</taxon>
        <taxon>Metazoa</taxon>
        <taxon>Spiralia</taxon>
        <taxon>Lophotrochozoa</taxon>
        <taxon>Mollusca</taxon>
        <taxon>Bivalvia</taxon>
        <taxon>Autobranchia</taxon>
        <taxon>Pteriomorphia</taxon>
        <taxon>Ostreida</taxon>
        <taxon>Ostreoidea</taxon>
        <taxon>Ostreidae</taxon>
        <taxon>Magallana</taxon>
    </lineage>
</organism>
<evidence type="ECO:0000256" key="3">
    <source>
        <dbReference type="ARBA" id="ARBA00022525"/>
    </source>
</evidence>
<evidence type="ECO:0000256" key="6">
    <source>
        <dbReference type="ARBA" id="ARBA00023157"/>
    </source>
</evidence>
<dbReference type="GO" id="GO:0005125">
    <property type="term" value="F:cytokine activity"/>
    <property type="evidence" value="ECO:0007669"/>
    <property type="project" value="TreeGrafter"/>
</dbReference>
<evidence type="ECO:0000256" key="1">
    <source>
        <dbReference type="ARBA" id="ARBA00004613"/>
    </source>
</evidence>
<dbReference type="SMART" id="SM00204">
    <property type="entry name" value="TGFB"/>
    <property type="match status" value="1"/>
</dbReference>
<dbReference type="InterPro" id="IPR001839">
    <property type="entry name" value="TGF-b_C"/>
</dbReference>
<keyword evidence="3" id="KW-0964">Secreted</keyword>
<keyword evidence="4" id="KW-0732">Signal</keyword>
<protein>
    <submittedName>
        <fullName evidence="10">Bone morphogenetic protein 7</fullName>
    </submittedName>
    <submittedName>
        <fullName evidence="11">TGF_BETA_2 domain-containing protein</fullName>
    </submittedName>
</protein>
<dbReference type="PROSITE" id="PS00250">
    <property type="entry name" value="TGF_BETA_1"/>
    <property type="match status" value="1"/>
</dbReference>
<name>K1RIZ3_MAGGI</name>
<dbReference type="FunFam" id="2.10.90.10:FF:000001">
    <property type="entry name" value="Bone morphogenetic protein 4"/>
    <property type="match status" value="1"/>
</dbReference>
<proteinExistence type="inferred from homology"/>
<dbReference type="FunCoup" id="K1RIZ3">
    <property type="interactions" value="105"/>
</dbReference>
<evidence type="ECO:0000256" key="5">
    <source>
        <dbReference type="ARBA" id="ARBA00023030"/>
    </source>
</evidence>
<dbReference type="AlphaFoldDB" id="K1RIZ3"/>
<keyword evidence="5 8" id="KW-0339">Growth factor</keyword>
<dbReference type="InterPro" id="IPR001111">
    <property type="entry name" value="TGF-b_propeptide"/>
</dbReference>
<dbReference type="InterPro" id="IPR017948">
    <property type="entry name" value="TGFb_CS"/>
</dbReference>
<dbReference type="PANTHER" id="PTHR11848">
    <property type="entry name" value="TGF-BETA FAMILY"/>
    <property type="match status" value="1"/>
</dbReference>
<evidence type="ECO:0000259" key="9">
    <source>
        <dbReference type="PROSITE" id="PS51362"/>
    </source>
</evidence>
<reference evidence="10" key="1">
    <citation type="journal article" date="2012" name="Nature">
        <title>The oyster genome reveals stress adaptation and complexity of shell formation.</title>
        <authorList>
            <person name="Zhang G."/>
            <person name="Fang X."/>
            <person name="Guo X."/>
            <person name="Li L."/>
            <person name="Luo R."/>
            <person name="Xu F."/>
            <person name="Yang P."/>
            <person name="Zhang L."/>
            <person name="Wang X."/>
            <person name="Qi H."/>
            <person name="Xiong Z."/>
            <person name="Que H."/>
            <person name="Xie Y."/>
            <person name="Holland P.W."/>
            <person name="Paps J."/>
            <person name="Zhu Y."/>
            <person name="Wu F."/>
            <person name="Chen Y."/>
            <person name="Wang J."/>
            <person name="Peng C."/>
            <person name="Meng J."/>
            <person name="Yang L."/>
            <person name="Liu J."/>
            <person name="Wen B."/>
            <person name="Zhang N."/>
            <person name="Huang Z."/>
            <person name="Zhu Q."/>
            <person name="Feng Y."/>
            <person name="Mount A."/>
            <person name="Hedgecock D."/>
            <person name="Xu Z."/>
            <person name="Liu Y."/>
            <person name="Domazet-Loso T."/>
            <person name="Du Y."/>
            <person name="Sun X."/>
            <person name="Zhang S."/>
            <person name="Liu B."/>
            <person name="Cheng P."/>
            <person name="Jiang X."/>
            <person name="Li J."/>
            <person name="Fan D."/>
            <person name="Wang W."/>
            <person name="Fu W."/>
            <person name="Wang T."/>
            <person name="Wang B."/>
            <person name="Zhang J."/>
            <person name="Peng Z."/>
            <person name="Li Y."/>
            <person name="Li N."/>
            <person name="Wang J."/>
            <person name="Chen M."/>
            <person name="He Y."/>
            <person name="Tan F."/>
            <person name="Song X."/>
            <person name="Zheng Q."/>
            <person name="Huang R."/>
            <person name="Yang H."/>
            <person name="Du X."/>
            <person name="Chen L."/>
            <person name="Yang M."/>
            <person name="Gaffney P.M."/>
            <person name="Wang S."/>
            <person name="Luo L."/>
            <person name="She Z."/>
            <person name="Ming Y."/>
            <person name="Huang W."/>
            <person name="Zhang S."/>
            <person name="Huang B."/>
            <person name="Zhang Y."/>
            <person name="Qu T."/>
            <person name="Ni P."/>
            <person name="Miao G."/>
            <person name="Wang J."/>
            <person name="Wang Q."/>
            <person name="Steinberg C.E."/>
            <person name="Wang H."/>
            <person name="Li N."/>
            <person name="Qian L."/>
            <person name="Zhang G."/>
            <person name="Li Y."/>
            <person name="Yang H."/>
            <person name="Liu X."/>
            <person name="Wang J."/>
            <person name="Yin Y."/>
            <person name="Wang J."/>
        </authorList>
    </citation>
    <scope>NUCLEOTIDE SEQUENCE [LARGE SCALE GENOMIC DNA]</scope>
    <source>
        <strain evidence="10">05x7-T-G4-1.051#20</strain>
    </source>
</reference>
<dbReference type="GO" id="GO:0008083">
    <property type="term" value="F:growth factor activity"/>
    <property type="evidence" value="ECO:0007669"/>
    <property type="project" value="UniProtKB-KW"/>
</dbReference>
<comment type="subcellular location">
    <subcellularLocation>
        <location evidence="1">Secreted</location>
    </subcellularLocation>
</comment>
<keyword evidence="7" id="KW-0325">Glycoprotein</keyword>
<evidence type="ECO:0000313" key="12">
    <source>
        <dbReference type="Proteomes" id="UP000005408"/>
    </source>
</evidence>
<evidence type="ECO:0000256" key="8">
    <source>
        <dbReference type="RuleBase" id="RU000354"/>
    </source>
</evidence>
<dbReference type="EMBL" id="JH816385">
    <property type="protein sequence ID" value="EKC34211.1"/>
    <property type="molecule type" value="Genomic_DNA"/>
</dbReference>
<dbReference type="EnsemblMetazoa" id="G6564.3">
    <property type="protein sequence ID" value="G6564.3:cds"/>
    <property type="gene ID" value="G6564"/>
</dbReference>
<keyword evidence="12" id="KW-1185">Reference proteome</keyword>
<dbReference type="GO" id="GO:0005615">
    <property type="term" value="C:extracellular space"/>
    <property type="evidence" value="ECO:0007669"/>
    <property type="project" value="TreeGrafter"/>
</dbReference>
<evidence type="ECO:0000256" key="7">
    <source>
        <dbReference type="ARBA" id="ARBA00023180"/>
    </source>
</evidence>
<dbReference type="Proteomes" id="UP000005408">
    <property type="component" value="Unassembled WGS sequence"/>
</dbReference>
<dbReference type="PRINTS" id="PR00669">
    <property type="entry name" value="INHIBINA"/>
</dbReference>
<keyword evidence="6" id="KW-1015">Disulfide bond</keyword>
<dbReference type="InterPro" id="IPR029034">
    <property type="entry name" value="Cystine-knot_cytokine"/>
</dbReference>
<dbReference type="EnsemblMetazoa" id="G6564.5">
    <property type="protein sequence ID" value="G6564.5:cds"/>
    <property type="gene ID" value="G6564"/>
</dbReference>
<dbReference type="EnsemblMetazoa" id="G6564.6">
    <property type="protein sequence ID" value="G6564.6:cds"/>
    <property type="gene ID" value="G6564"/>
</dbReference>
<evidence type="ECO:0000313" key="11">
    <source>
        <dbReference type="EnsemblMetazoa" id="G6564.3:cds"/>
    </source>
</evidence>
<dbReference type="Gene3D" id="2.10.90.10">
    <property type="entry name" value="Cystine-knot cytokines"/>
    <property type="match status" value="1"/>
</dbReference>
<dbReference type="Pfam" id="PF00688">
    <property type="entry name" value="TGFb_propeptide"/>
    <property type="match status" value="1"/>
</dbReference>
<accession>K1RIZ3</accession>
<reference evidence="11" key="2">
    <citation type="submission" date="2022-08" db="UniProtKB">
        <authorList>
            <consortium name="EnsemblMetazoa"/>
        </authorList>
    </citation>
    <scope>IDENTIFICATION</scope>
    <source>
        <strain evidence="11">05x7-T-G4-1.051#20</strain>
    </source>
</reference>